<dbReference type="GeneID" id="19298560"/>
<dbReference type="OMA" id="IGTMSEQ"/>
<sequence length="306" mass="35337">MLRRQARERRQYIYAKSLESQERQTYERKRQLKDALASGKNLPTELRKQAKELGKDLVFDEAQTEPTSHIDNEYSTAGIQDPKIVVTTSRDPSSKLLQFAKEMRLVFPNSHRINRGNYVVKELAEACRANEISDLIILHEHRGTPDAMIVSHFPHGPTVFFTLHNVQLRHDIASYKESTVSEQYPHLIFENFTSRLGLRIQDALKYLFPVPKEDSKRVMTFANGNDFISFRHHVFVKIPGGVQLAEVGPRFEMKPYEIRLGTIEQTEAEREWVLAHYARTAKKRTLLSGPGRPAESEEQALKRAKR</sequence>
<name>S7RWM4_GLOTA</name>
<reference evidence="4 5" key="1">
    <citation type="journal article" date="2012" name="Science">
        <title>The Paleozoic origin of enzymatic lignin decomposition reconstructed from 31 fungal genomes.</title>
        <authorList>
            <person name="Floudas D."/>
            <person name="Binder M."/>
            <person name="Riley R."/>
            <person name="Barry K."/>
            <person name="Blanchette R.A."/>
            <person name="Henrissat B."/>
            <person name="Martinez A.T."/>
            <person name="Otillar R."/>
            <person name="Spatafora J.W."/>
            <person name="Yadav J.S."/>
            <person name="Aerts A."/>
            <person name="Benoit I."/>
            <person name="Boyd A."/>
            <person name="Carlson A."/>
            <person name="Copeland A."/>
            <person name="Coutinho P.M."/>
            <person name="de Vries R.P."/>
            <person name="Ferreira P."/>
            <person name="Findley K."/>
            <person name="Foster B."/>
            <person name="Gaskell J."/>
            <person name="Glotzer D."/>
            <person name="Gorecki P."/>
            <person name="Heitman J."/>
            <person name="Hesse C."/>
            <person name="Hori C."/>
            <person name="Igarashi K."/>
            <person name="Jurgens J.A."/>
            <person name="Kallen N."/>
            <person name="Kersten P."/>
            <person name="Kohler A."/>
            <person name="Kuees U."/>
            <person name="Kumar T.K.A."/>
            <person name="Kuo A."/>
            <person name="LaButti K."/>
            <person name="Larrondo L.F."/>
            <person name="Lindquist E."/>
            <person name="Ling A."/>
            <person name="Lombard V."/>
            <person name="Lucas S."/>
            <person name="Lundell T."/>
            <person name="Martin R."/>
            <person name="McLaughlin D.J."/>
            <person name="Morgenstern I."/>
            <person name="Morin E."/>
            <person name="Murat C."/>
            <person name="Nagy L.G."/>
            <person name="Nolan M."/>
            <person name="Ohm R.A."/>
            <person name="Patyshakuliyeva A."/>
            <person name="Rokas A."/>
            <person name="Ruiz-Duenas F.J."/>
            <person name="Sabat G."/>
            <person name="Salamov A."/>
            <person name="Samejima M."/>
            <person name="Schmutz J."/>
            <person name="Slot J.C."/>
            <person name="St John F."/>
            <person name="Stenlid J."/>
            <person name="Sun H."/>
            <person name="Sun S."/>
            <person name="Syed K."/>
            <person name="Tsang A."/>
            <person name="Wiebenga A."/>
            <person name="Young D."/>
            <person name="Pisabarro A."/>
            <person name="Eastwood D.C."/>
            <person name="Martin F."/>
            <person name="Cullen D."/>
            <person name="Grigoriev I.V."/>
            <person name="Hibbett D.S."/>
        </authorList>
    </citation>
    <scope>NUCLEOTIDE SEQUENCE [LARGE SCALE GENOMIC DNA]</scope>
    <source>
        <strain evidence="4 5">ATCC 11539</strain>
    </source>
</reference>
<dbReference type="GO" id="GO:0032040">
    <property type="term" value="C:small-subunit processome"/>
    <property type="evidence" value="ECO:0007669"/>
    <property type="project" value="TreeGrafter"/>
</dbReference>
<dbReference type="PANTHER" id="PTHR22734:SF2">
    <property type="entry name" value="U3 SMALL NUCLEOLAR RIBONUCLEOPROTEIN PROTEIN IMP4"/>
    <property type="match status" value="1"/>
</dbReference>
<dbReference type="GO" id="GO:0034457">
    <property type="term" value="C:Mpp10 complex"/>
    <property type="evidence" value="ECO:0007669"/>
    <property type="project" value="UniProtKB-ARBA"/>
</dbReference>
<dbReference type="Gene3D" id="3.40.50.10480">
    <property type="entry name" value="Probable brix-domain ribosomal biogenesis protein"/>
    <property type="match status" value="1"/>
</dbReference>
<dbReference type="eggNOG" id="KOG2781">
    <property type="taxonomic scope" value="Eukaryota"/>
</dbReference>
<dbReference type="OrthoDB" id="10253204at2759"/>
<evidence type="ECO:0000256" key="2">
    <source>
        <dbReference type="SAM" id="MobiDB-lite"/>
    </source>
</evidence>
<dbReference type="PROSITE" id="PS50833">
    <property type="entry name" value="BRIX"/>
    <property type="match status" value="1"/>
</dbReference>
<dbReference type="STRING" id="670483.S7RWM4"/>
<dbReference type="SMART" id="SM00879">
    <property type="entry name" value="Brix"/>
    <property type="match status" value="1"/>
</dbReference>
<dbReference type="GO" id="GO:0030515">
    <property type="term" value="F:snoRNA binding"/>
    <property type="evidence" value="ECO:0007669"/>
    <property type="project" value="TreeGrafter"/>
</dbReference>
<dbReference type="GO" id="GO:0042274">
    <property type="term" value="P:ribosomal small subunit biogenesis"/>
    <property type="evidence" value="ECO:0007669"/>
    <property type="project" value="UniProtKB-ARBA"/>
</dbReference>
<dbReference type="EMBL" id="KB469297">
    <property type="protein sequence ID" value="EPQ59305.1"/>
    <property type="molecule type" value="Genomic_DNA"/>
</dbReference>
<dbReference type="AlphaFoldDB" id="S7RWM4"/>
<feature type="domain" description="Brix" evidence="3">
    <location>
        <begin position="82"/>
        <end position="264"/>
    </location>
</feature>
<dbReference type="HOGENOM" id="CLU_040063_2_0_1"/>
<dbReference type="SUPFAM" id="SSF52954">
    <property type="entry name" value="Class II aaRS ABD-related"/>
    <property type="match status" value="1"/>
</dbReference>
<protein>
    <recommendedName>
        <fullName evidence="1">U3 small nucleolar ribonucleoprotein protein IMP4</fullName>
    </recommendedName>
</protein>
<organism evidence="4 5">
    <name type="scientific">Gloeophyllum trabeum (strain ATCC 11539 / FP-39264 / Madison 617)</name>
    <name type="common">Brown rot fungus</name>
    <dbReference type="NCBI Taxonomy" id="670483"/>
    <lineage>
        <taxon>Eukaryota</taxon>
        <taxon>Fungi</taxon>
        <taxon>Dikarya</taxon>
        <taxon>Basidiomycota</taxon>
        <taxon>Agaricomycotina</taxon>
        <taxon>Agaricomycetes</taxon>
        <taxon>Gloeophyllales</taxon>
        <taxon>Gloeophyllaceae</taxon>
        <taxon>Gloeophyllum</taxon>
    </lineage>
</organism>
<keyword evidence="5" id="KW-1185">Reference proteome</keyword>
<dbReference type="FunFam" id="3.40.50.10480:FF:000001">
    <property type="entry name" value="IMP4, U3 small nucleolar ribonucleoprotein"/>
    <property type="match status" value="1"/>
</dbReference>
<proteinExistence type="predicted"/>
<dbReference type="PANTHER" id="PTHR22734">
    <property type="entry name" value="U3 SMALL NUCLEOLAR RIBONUCLEOPROTEIN PROTEIN IMP4"/>
    <property type="match status" value="1"/>
</dbReference>
<dbReference type="RefSeq" id="XP_007862336.1">
    <property type="nucleotide sequence ID" value="XM_007864145.1"/>
</dbReference>
<dbReference type="GO" id="GO:0006364">
    <property type="term" value="P:rRNA processing"/>
    <property type="evidence" value="ECO:0007669"/>
    <property type="project" value="InterPro"/>
</dbReference>
<accession>S7RWM4</accession>
<evidence type="ECO:0000313" key="5">
    <source>
        <dbReference type="Proteomes" id="UP000030669"/>
    </source>
</evidence>
<dbReference type="GO" id="GO:0042134">
    <property type="term" value="F:rRNA primary transcript binding"/>
    <property type="evidence" value="ECO:0007669"/>
    <property type="project" value="InterPro"/>
</dbReference>
<dbReference type="InterPro" id="IPR044281">
    <property type="entry name" value="IMP4/RPF1"/>
</dbReference>
<feature type="region of interest" description="Disordered" evidence="2">
    <location>
        <begin position="284"/>
        <end position="306"/>
    </location>
</feature>
<evidence type="ECO:0000259" key="3">
    <source>
        <dbReference type="PROSITE" id="PS50833"/>
    </source>
</evidence>
<dbReference type="KEGG" id="gtr:GLOTRDRAFT_103336"/>
<dbReference type="InterPro" id="IPR007109">
    <property type="entry name" value="Brix"/>
</dbReference>
<evidence type="ECO:0000256" key="1">
    <source>
        <dbReference type="ARBA" id="ARBA00040513"/>
    </source>
</evidence>
<dbReference type="Proteomes" id="UP000030669">
    <property type="component" value="Unassembled WGS sequence"/>
</dbReference>
<evidence type="ECO:0000313" key="4">
    <source>
        <dbReference type="EMBL" id="EPQ59305.1"/>
    </source>
</evidence>
<gene>
    <name evidence="4" type="ORF">GLOTRDRAFT_103336</name>
</gene>
<dbReference type="GO" id="GO:0005654">
    <property type="term" value="C:nucleoplasm"/>
    <property type="evidence" value="ECO:0007669"/>
    <property type="project" value="UniProtKB-ARBA"/>
</dbReference>
<dbReference type="Pfam" id="PF04427">
    <property type="entry name" value="Brix"/>
    <property type="match status" value="1"/>
</dbReference>